<dbReference type="NCBIfam" id="TIGR00663">
    <property type="entry name" value="dnan"/>
    <property type="match status" value="1"/>
</dbReference>
<keyword evidence="8 10" id="KW-0239">DNA-directed DNA polymerase</keyword>
<reference evidence="14 15" key="1">
    <citation type="submission" date="2020-02" db="EMBL/GenBank/DDBJ databases">
        <authorList>
            <person name="Hogendoorn C."/>
        </authorList>
    </citation>
    <scope>NUCLEOTIDE SEQUENCE [LARGE SCALE GENOMIC DNA]</scope>
    <source>
        <strain evidence="14">R501</strain>
    </source>
</reference>
<dbReference type="GO" id="GO:0003887">
    <property type="term" value="F:DNA-directed DNA polymerase activity"/>
    <property type="evidence" value="ECO:0007669"/>
    <property type="project" value="UniProtKB-UniRule"/>
</dbReference>
<organism evidence="14 15">
    <name type="scientific">Candidatus Hydrogenisulfobacillus filiaventi</name>
    <dbReference type="NCBI Taxonomy" id="2707344"/>
    <lineage>
        <taxon>Bacteria</taxon>
        <taxon>Bacillati</taxon>
        <taxon>Bacillota</taxon>
        <taxon>Clostridia</taxon>
        <taxon>Eubacteriales</taxon>
        <taxon>Clostridiales Family XVII. Incertae Sedis</taxon>
        <taxon>Candidatus Hydrogenisulfobacillus</taxon>
    </lineage>
</organism>
<evidence type="ECO:0000256" key="3">
    <source>
        <dbReference type="ARBA" id="ARBA00021035"/>
    </source>
</evidence>
<dbReference type="SMART" id="SM00480">
    <property type="entry name" value="POL3Bc"/>
    <property type="match status" value="1"/>
</dbReference>
<keyword evidence="9" id="KW-0238">DNA-binding</keyword>
<comment type="function">
    <text evidence="10">Confers DNA tethering and processivity to DNA polymerases and other proteins. Acts as a clamp, forming a ring around DNA (a reaction catalyzed by the clamp-loading complex) which diffuses in an ATP-independent manner freely and bidirectionally along dsDNA. Initially characterized for its ability to contact the catalytic subunit of DNA polymerase III (Pol III), a complex, multichain enzyme responsible for most of the replicative synthesis in bacteria; Pol III exhibits 3'-5' exonuclease proofreading activity. The beta chain is required for initiation of replication as well as for processivity of DNA replication.</text>
</comment>
<evidence type="ECO:0000256" key="5">
    <source>
        <dbReference type="ARBA" id="ARBA00022679"/>
    </source>
</evidence>
<evidence type="ECO:0000256" key="9">
    <source>
        <dbReference type="ARBA" id="ARBA00023125"/>
    </source>
</evidence>
<dbReference type="GO" id="GO:0009360">
    <property type="term" value="C:DNA polymerase III complex"/>
    <property type="evidence" value="ECO:0007669"/>
    <property type="project" value="InterPro"/>
</dbReference>
<dbReference type="Pfam" id="PF02767">
    <property type="entry name" value="DNA_pol3_beta_2"/>
    <property type="match status" value="1"/>
</dbReference>
<dbReference type="GO" id="GO:0006271">
    <property type="term" value="P:DNA strand elongation involved in DNA replication"/>
    <property type="evidence" value="ECO:0007669"/>
    <property type="project" value="TreeGrafter"/>
</dbReference>
<dbReference type="SUPFAM" id="SSF55979">
    <property type="entry name" value="DNA clamp"/>
    <property type="match status" value="3"/>
</dbReference>
<dbReference type="InterPro" id="IPR022635">
    <property type="entry name" value="DNA_polIII_beta_C"/>
</dbReference>
<evidence type="ECO:0000256" key="8">
    <source>
        <dbReference type="ARBA" id="ARBA00022932"/>
    </source>
</evidence>
<evidence type="ECO:0000313" key="15">
    <source>
        <dbReference type="Proteomes" id="UP000503399"/>
    </source>
</evidence>
<keyword evidence="7 10" id="KW-0235">DNA replication</keyword>
<dbReference type="AlphaFoldDB" id="A0A6F8ZC58"/>
<feature type="domain" description="DNA polymerase III beta sliding clamp central" evidence="12">
    <location>
        <begin position="136"/>
        <end position="244"/>
    </location>
</feature>
<evidence type="ECO:0000256" key="2">
    <source>
        <dbReference type="ARBA" id="ARBA00010752"/>
    </source>
</evidence>
<dbReference type="EMBL" id="LR778114">
    <property type="protein sequence ID" value="CAB1127509.1"/>
    <property type="molecule type" value="Genomic_DNA"/>
</dbReference>
<name>A0A6F8ZC58_9FIRM</name>
<evidence type="ECO:0000259" key="12">
    <source>
        <dbReference type="Pfam" id="PF02767"/>
    </source>
</evidence>
<dbReference type="KEGG" id="hfv:R50_0003"/>
<comment type="similarity">
    <text evidence="2 10">Belongs to the beta sliding clamp family.</text>
</comment>
<evidence type="ECO:0000256" key="1">
    <source>
        <dbReference type="ARBA" id="ARBA00004496"/>
    </source>
</evidence>
<sequence length="370" mass="40053">MHFTAEQEALTRALGQVARVVAAQNTLPVLAGIQLQAEGDTLRVSATDLTTLLEAEIPVEVREPGVVVIPAATLHDLVHRIPTPAVEFHQADPQGPVTVRYGRNRATLHGFGAERLPAFPVPEGEPKALSLPPTAWAQAPQQLLFACARDDSRPILKGVSLTLGEGRAVLAATDGSRLSQSWFPAPEQLGAPVRAVLPARTVAELARLSAGYERLEVLVTDNLVLARVPGLTLTSRLLDGTFPDYERVIPREYLVTVRVRLADLRGAVERVHVITGRDHTASLRLHHQPGLLEVSASSPEYGQAFEEVECQSEGEAMDILFNPAYFLEALKSLDDGEAMLEFAGIHAAARFRSSAAPGYFHILLPLRQAV</sequence>
<dbReference type="InterPro" id="IPR022637">
    <property type="entry name" value="DNA_polIII_beta_cen"/>
</dbReference>
<proteinExistence type="inferred from homology"/>
<dbReference type="GO" id="GO:0008408">
    <property type="term" value="F:3'-5' exonuclease activity"/>
    <property type="evidence" value="ECO:0007669"/>
    <property type="project" value="InterPro"/>
</dbReference>
<dbReference type="Gene3D" id="3.70.10.10">
    <property type="match status" value="1"/>
</dbReference>
<feature type="domain" description="DNA polymerase III beta sliding clamp C-terminal" evidence="13">
    <location>
        <begin position="247"/>
        <end position="366"/>
    </location>
</feature>
<evidence type="ECO:0000259" key="11">
    <source>
        <dbReference type="Pfam" id="PF00712"/>
    </source>
</evidence>
<dbReference type="GO" id="GO:0005737">
    <property type="term" value="C:cytoplasm"/>
    <property type="evidence" value="ECO:0007669"/>
    <property type="project" value="UniProtKB-SubCell"/>
</dbReference>
<evidence type="ECO:0000256" key="4">
    <source>
        <dbReference type="ARBA" id="ARBA00022490"/>
    </source>
</evidence>
<keyword evidence="15" id="KW-1185">Reference proteome</keyword>
<dbReference type="PIRSF" id="PIRSF000804">
    <property type="entry name" value="DNA_pol_III_b"/>
    <property type="match status" value="1"/>
</dbReference>
<dbReference type="InterPro" id="IPR046938">
    <property type="entry name" value="DNA_clamp_sf"/>
</dbReference>
<dbReference type="InterPro" id="IPR022634">
    <property type="entry name" value="DNA_polIII_beta_N"/>
</dbReference>
<evidence type="ECO:0000256" key="10">
    <source>
        <dbReference type="PIRNR" id="PIRNR000804"/>
    </source>
</evidence>
<dbReference type="GO" id="GO:0003677">
    <property type="term" value="F:DNA binding"/>
    <property type="evidence" value="ECO:0007669"/>
    <property type="project" value="UniProtKB-UniRule"/>
</dbReference>
<dbReference type="Pfam" id="PF00712">
    <property type="entry name" value="DNA_pol3_beta"/>
    <property type="match status" value="1"/>
</dbReference>
<dbReference type="InterPro" id="IPR001001">
    <property type="entry name" value="DNA_polIII_beta"/>
</dbReference>
<feature type="domain" description="DNA polymerase III beta sliding clamp N-terminal" evidence="11">
    <location>
        <begin position="1"/>
        <end position="119"/>
    </location>
</feature>
<evidence type="ECO:0000313" key="14">
    <source>
        <dbReference type="EMBL" id="CAB1127509.1"/>
    </source>
</evidence>
<protein>
    <recommendedName>
        <fullName evidence="3 10">Beta sliding clamp</fullName>
    </recommendedName>
</protein>
<comment type="subcellular location">
    <subcellularLocation>
        <location evidence="1 10">Cytoplasm</location>
    </subcellularLocation>
</comment>
<keyword evidence="5 10" id="KW-0808">Transferase</keyword>
<evidence type="ECO:0000256" key="7">
    <source>
        <dbReference type="ARBA" id="ARBA00022705"/>
    </source>
</evidence>
<keyword evidence="4 10" id="KW-0963">Cytoplasm</keyword>
<keyword evidence="6 10" id="KW-0548">Nucleotidyltransferase</keyword>
<dbReference type="PANTHER" id="PTHR30478:SF0">
    <property type="entry name" value="BETA SLIDING CLAMP"/>
    <property type="match status" value="1"/>
</dbReference>
<evidence type="ECO:0000256" key="6">
    <source>
        <dbReference type="ARBA" id="ARBA00022695"/>
    </source>
</evidence>
<gene>
    <name evidence="14" type="ORF">R50_0003</name>
</gene>
<dbReference type="Proteomes" id="UP000503399">
    <property type="component" value="Chromosome"/>
</dbReference>
<dbReference type="Pfam" id="PF02768">
    <property type="entry name" value="DNA_pol3_beta_3"/>
    <property type="match status" value="1"/>
</dbReference>
<evidence type="ECO:0000259" key="13">
    <source>
        <dbReference type="Pfam" id="PF02768"/>
    </source>
</evidence>
<comment type="subunit">
    <text evidence="10">Forms a ring-shaped head-to-tail homodimer around DNA.</text>
</comment>
<dbReference type="PANTHER" id="PTHR30478">
    <property type="entry name" value="DNA POLYMERASE III SUBUNIT BETA"/>
    <property type="match status" value="1"/>
</dbReference>
<accession>A0A6F8ZC58</accession>
<dbReference type="Gene3D" id="3.10.150.10">
    <property type="entry name" value="DNA Polymerase III, subunit A, domain 2"/>
    <property type="match status" value="1"/>
</dbReference>
<dbReference type="CDD" id="cd00140">
    <property type="entry name" value="beta_clamp"/>
    <property type="match status" value="1"/>
</dbReference>